<name>A0A8J3TG33_9ACTN</name>
<keyword evidence="3" id="KW-1185">Reference proteome</keyword>
<dbReference type="AlphaFoldDB" id="A0A8J3TG33"/>
<dbReference type="Proteomes" id="UP000599074">
    <property type="component" value="Unassembled WGS sequence"/>
</dbReference>
<dbReference type="Pfam" id="PF04149">
    <property type="entry name" value="DUF397"/>
    <property type="match status" value="1"/>
</dbReference>
<protein>
    <recommendedName>
        <fullName evidence="1">DUF397 domain-containing protein</fullName>
    </recommendedName>
</protein>
<evidence type="ECO:0000259" key="1">
    <source>
        <dbReference type="Pfam" id="PF04149"/>
    </source>
</evidence>
<reference evidence="2" key="1">
    <citation type="submission" date="2021-01" db="EMBL/GenBank/DDBJ databases">
        <title>Whole genome shotgun sequence of Planosporangium mesophilum NBRC 109066.</title>
        <authorList>
            <person name="Komaki H."/>
            <person name="Tamura T."/>
        </authorList>
    </citation>
    <scope>NUCLEOTIDE SEQUENCE</scope>
    <source>
        <strain evidence="2">NBRC 109066</strain>
    </source>
</reference>
<feature type="domain" description="DUF397" evidence="1">
    <location>
        <begin position="49"/>
        <end position="100"/>
    </location>
</feature>
<proteinExistence type="predicted"/>
<gene>
    <name evidence="2" type="ORF">Pme01_44780</name>
</gene>
<accession>A0A8J3TG33</accession>
<comment type="caution">
    <text evidence="2">The sequence shown here is derived from an EMBL/GenBank/DDBJ whole genome shotgun (WGS) entry which is preliminary data.</text>
</comment>
<evidence type="ECO:0000313" key="2">
    <source>
        <dbReference type="EMBL" id="GII24881.1"/>
    </source>
</evidence>
<dbReference type="InterPro" id="IPR007278">
    <property type="entry name" value="DUF397"/>
</dbReference>
<sequence length="111" mass="12690">MRRYVPVLKPSRTQFIHEHLVLSSAGFLWWLWEPGERGDWMFDGDGRLSWRRSSRSCANGACVEMAHDPTSAYLRDSEDPTGPWLAFSQKEWANFLYGVRAGDFDTPAGPP</sequence>
<organism evidence="2 3">
    <name type="scientific">Planosporangium mesophilum</name>
    <dbReference type="NCBI Taxonomy" id="689768"/>
    <lineage>
        <taxon>Bacteria</taxon>
        <taxon>Bacillati</taxon>
        <taxon>Actinomycetota</taxon>
        <taxon>Actinomycetes</taxon>
        <taxon>Micromonosporales</taxon>
        <taxon>Micromonosporaceae</taxon>
        <taxon>Planosporangium</taxon>
    </lineage>
</organism>
<evidence type="ECO:0000313" key="3">
    <source>
        <dbReference type="Proteomes" id="UP000599074"/>
    </source>
</evidence>
<dbReference type="EMBL" id="BOON01000043">
    <property type="protein sequence ID" value="GII24881.1"/>
    <property type="molecule type" value="Genomic_DNA"/>
</dbReference>